<organism evidence="2 3">
    <name type="scientific">Scophthalmus maximus</name>
    <name type="common">Turbot</name>
    <name type="synonym">Psetta maxima</name>
    <dbReference type="NCBI Taxonomy" id="52904"/>
    <lineage>
        <taxon>Eukaryota</taxon>
        <taxon>Metazoa</taxon>
        <taxon>Chordata</taxon>
        <taxon>Craniata</taxon>
        <taxon>Vertebrata</taxon>
        <taxon>Euteleostomi</taxon>
        <taxon>Actinopterygii</taxon>
        <taxon>Neopterygii</taxon>
        <taxon>Teleostei</taxon>
        <taxon>Neoteleostei</taxon>
        <taxon>Acanthomorphata</taxon>
        <taxon>Carangaria</taxon>
        <taxon>Pleuronectiformes</taxon>
        <taxon>Pleuronectoidei</taxon>
        <taxon>Scophthalmidae</taxon>
        <taxon>Scophthalmus</taxon>
    </lineage>
</organism>
<accession>A0A2U9B3N4</accession>
<protein>
    <submittedName>
        <fullName evidence="2">Uncharacterized protein</fullName>
    </submittedName>
</protein>
<name>A0A2U9B3N4_SCOMX</name>
<proteinExistence type="predicted"/>
<sequence>MYLLHQAVPLQFSAATRLLPAGSGGSGYRQFRLFADALQETGHAPDCVVNERSACRQGKAGSSNHSLQDRREHTNGGGPKTEVQASEKIEIGSEIEYNYGDAKWPWRRKVKDPQTPAAAVEKETSPVHRMCYPQTPAAAVEKETSPVHQMGYKASKPDETNAQVKDPQTSAAAVEKETSPVHQICYPQTPAAAVEKETSPVHQMCCKASKPDETNAQPYGAPPCGSH</sequence>
<dbReference type="AlphaFoldDB" id="A0A2U9B3N4"/>
<evidence type="ECO:0000313" key="3">
    <source>
        <dbReference type="Proteomes" id="UP000246464"/>
    </source>
</evidence>
<gene>
    <name evidence="2" type="ORF">SMAX5B_007039</name>
</gene>
<feature type="region of interest" description="Disordered" evidence="1">
    <location>
        <begin position="58"/>
        <end position="83"/>
    </location>
</feature>
<evidence type="ECO:0000313" key="2">
    <source>
        <dbReference type="EMBL" id="AWO98425.1"/>
    </source>
</evidence>
<dbReference type="EMBL" id="CP026245">
    <property type="protein sequence ID" value="AWO98425.1"/>
    <property type="molecule type" value="Genomic_DNA"/>
</dbReference>
<evidence type="ECO:0000256" key="1">
    <source>
        <dbReference type="SAM" id="MobiDB-lite"/>
    </source>
</evidence>
<dbReference type="Proteomes" id="UP000246464">
    <property type="component" value="Chromosome 3"/>
</dbReference>
<keyword evidence="3" id="KW-1185">Reference proteome</keyword>
<reference evidence="2 3" key="1">
    <citation type="submission" date="2017-12" db="EMBL/GenBank/DDBJ databases">
        <title>Integrating genomic resources of turbot (Scophthalmus maximus) in depth evaluation of genetic and physical mapping variation across individuals.</title>
        <authorList>
            <person name="Martinez P."/>
        </authorList>
    </citation>
    <scope>NUCLEOTIDE SEQUENCE [LARGE SCALE GENOMIC DNA]</scope>
</reference>